<dbReference type="OrthoDB" id="9808276at2"/>
<name>A0A3N1Y795_9GAMM</name>
<gene>
    <name evidence="2" type="ORF">EDC57_0287</name>
</gene>
<organism evidence="2 3">
    <name type="scientific">Inmirania thermothiophila</name>
    <dbReference type="NCBI Taxonomy" id="1750597"/>
    <lineage>
        <taxon>Bacteria</taxon>
        <taxon>Pseudomonadati</taxon>
        <taxon>Pseudomonadota</taxon>
        <taxon>Gammaproteobacteria</taxon>
        <taxon>Chromatiales</taxon>
        <taxon>Ectothiorhodospiraceae</taxon>
        <taxon>Inmirania</taxon>
    </lineage>
</organism>
<reference evidence="2 3" key="1">
    <citation type="submission" date="2018-11" db="EMBL/GenBank/DDBJ databases">
        <title>Genomic Encyclopedia of Type Strains, Phase IV (KMG-IV): sequencing the most valuable type-strain genomes for metagenomic binning, comparative biology and taxonomic classification.</title>
        <authorList>
            <person name="Goeker M."/>
        </authorList>
    </citation>
    <scope>NUCLEOTIDE SEQUENCE [LARGE SCALE GENOMIC DNA]</scope>
    <source>
        <strain evidence="2 3">DSM 100275</strain>
    </source>
</reference>
<comment type="caution">
    <text evidence="2">The sequence shown here is derived from an EMBL/GenBank/DDBJ whole genome shotgun (WGS) entry which is preliminary data.</text>
</comment>
<evidence type="ECO:0000313" key="3">
    <source>
        <dbReference type="Proteomes" id="UP000276634"/>
    </source>
</evidence>
<dbReference type="GO" id="GO:0004029">
    <property type="term" value="F:aldehyde dehydrogenase (NAD+) activity"/>
    <property type="evidence" value="ECO:0007669"/>
    <property type="project" value="TreeGrafter"/>
</dbReference>
<feature type="domain" description="NAD-dependent epimerase/dehydratase" evidence="1">
    <location>
        <begin position="11"/>
        <end position="201"/>
    </location>
</feature>
<sequence>MNRPALPACDVLVAGCGDVGTRLARALAAEGLRVAALTRGPARHAALAAHGIPALAADLDAGLPALPAAARVYHLVPPPARGEDDPRLARLLAALPRPPARLVYLGTTGVYGDQGGAWTDEDTPPRPARPAARRRLAAEGRAQASGAGAVVVLRVAGIYGPDRLPRRLLASGLALPEPAEAPWTNRIHVDDLVTTLRRAGADDAPPGVYDVADGDPRRMTEYLWAVADHLGLPRPPTRPLAEVLATAPPALAAYLGESRRIRARRLRERLGVHPRPFTLGGDRPPPQG</sequence>
<dbReference type="PANTHER" id="PTHR48079:SF6">
    <property type="entry name" value="NAD(P)-BINDING DOMAIN-CONTAINING PROTEIN-RELATED"/>
    <property type="match status" value="1"/>
</dbReference>
<dbReference type="InterPro" id="IPR036291">
    <property type="entry name" value="NAD(P)-bd_dom_sf"/>
</dbReference>
<dbReference type="Proteomes" id="UP000276634">
    <property type="component" value="Unassembled WGS sequence"/>
</dbReference>
<dbReference type="PANTHER" id="PTHR48079">
    <property type="entry name" value="PROTEIN YEEZ"/>
    <property type="match status" value="1"/>
</dbReference>
<dbReference type="InterPro" id="IPR051783">
    <property type="entry name" value="NAD(P)-dependent_oxidoreduct"/>
</dbReference>
<protein>
    <submittedName>
        <fullName evidence="2">Nucleoside-diphosphate-sugar epimerase</fullName>
    </submittedName>
</protein>
<dbReference type="Pfam" id="PF01370">
    <property type="entry name" value="Epimerase"/>
    <property type="match status" value="1"/>
</dbReference>
<dbReference type="EMBL" id="RJVI01000001">
    <property type="protein sequence ID" value="ROR34391.1"/>
    <property type="molecule type" value="Genomic_DNA"/>
</dbReference>
<proteinExistence type="predicted"/>
<dbReference type="Gene3D" id="3.40.50.720">
    <property type="entry name" value="NAD(P)-binding Rossmann-like Domain"/>
    <property type="match status" value="1"/>
</dbReference>
<keyword evidence="3" id="KW-1185">Reference proteome</keyword>
<evidence type="ECO:0000259" key="1">
    <source>
        <dbReference type="Pfam" id="PF01370"/>
    </source>
</evidence>
<accession>A0A3N1Y795</accession>
<dbReference type="RefSeq" id="WP_123399518.1">
    <property type="nucleotide sequence ID" value="NZ_RJVI01000001.1"/>
</dbReference>
<dbReference type="AlphaFoldDB" id="A0A3N1Y795"/>
<dbReference type="GO" id="GO:0005737">
    <property type="term" value="C:cytoplasm"/>
    <property type="evidence" value="ECO:0007669"/>
    <property type="project" value="TreeGrafter"/>
</dbReference>
<dbReference type="SUPFAM" id="SSF51735">
    <property type="entry name" value="NAD(P)-binding Rossmann-fold domains"/>
    <property type="match status" value="1"/>
</dbReference>
<evidence type="ECO:0000313" key="2">
    <source>
        <dbReference type="EMBL" id="ROR34391.1"/>
    </source>
</evidence>
<dbReference type="InterPro" id="IPR001509">
    <property type="entry name" value="Epimerase_deHydtase"/>
</dbReference>